<proteinExistence type="predicted"/>
<evidence type="ECO:0000313" key="3">
    <source>
        <dbReference type="Proteomes" id="UP001163846"/>
    </source>
</evidence>
<dbReference type="Pfam" id="PF10544">
    <property type="entry name" value="T5orf172"/>
    <property type="match status" value="1"/>
</dbReference>
<organism evidence="2 3">
    <name type="scientific">Lentinula raphanica</name>
    <dbReference type="NCBI Taxonomy" id="153919"/>
    <lineage>
        <taxon>Eukaryota</taxon>
        <taxon>Fungi</taxon>
        <taxon>Dikarya</taxon>
        <taxon>Basidiomycota</taxon>
        <taxon>Agaricomycotina</taxon>
        <taxon>Agaricomycetes</taxon>
        <taxon>Agaricomycetidae</taxon>
        <taxon>Agaricales</taxon>
        <taxon>Marasmiineae</taxon>
        <taxon>Omphalotaceae</taxon>
        <taxon>Lentinula</taxon>
    </lineage>
</organism>
<gene>
    <name evidence="2" type="ORF">F5878DRAFT_668105</name>
</gene>
<feature type="domain" description="Bacteriophage T5 Orf172 DNA-binding" evidence="1">
    <location>
        <begin position="28"/>
        <end position="111"/>
    </location>
</feature>
<reference evidence="2" key="1">
    <citation type="submission" date="2022-08" db="EMBL/GenBank/DDBJ databases">
        <authorList>
            <consortium name="DOE Joint Genome Institute"/>
            <person name="Min B."/>
            <person name="Riley R."/>
            <person name="Sierra-Patev S."/>
            <person name="Naranjo-Ortiz M."/>
            <person name="Looney B."/>
            <person name="Konkel Z."/>
            <person name="Slot J.C."/>
            <person name="Sakamoto Y."/>
            <person name="Steenwyk J.L."/>
            <person name="Rokas A."/>
            <person name="Carro J."/>
            <person name="Camarero S."/>
            <person name="Ferreira P."/>
            <person name="Molpeceres G."/>
            <person name="Ruiz-Duenas F.J."/>
            <person name="Serrano A."/>
            <person name="Henrissat B."/>
            <person name="Drula E."/>
            <person name="Hughes K.W."/>
            <person name="Mata J.L."/>
            <person name="Ishikawa N.K."/>
            <person name="Vargas-Isla R."/>
            <person name="Ushijima S."/>
            <person name="Smith C.A."/>
            <person name="Ahrendt S."/>
            <person name="Andreopoulos W."/>
            <person name="He G."/>
            <person name="Labutti K."/>
            <person name="Lipzen A."/>
            <person name="Ng V."/>
            <person name="Sandor L."/>
            <person name="Barry K."/>
            <person name="Martinez A.T."/>
            <person name="Xiao Y."/>
            <person name="Gibbons J.G."/>
            <person name="Terashima K."/>
            <person name="Hibbett D.S."/>
            <person name="Grigoriev I.V."/>
        </authorList>
    </citation>
    <scope>NUCLEOTIDE SEQUENCE</scope>
    <source>
        <strain evidence="2">TFB9207</strain>
    </source>
</reference>
<dbReference type="AlphaFoldDB" id="A0AA38NUR9"/>
<name>A0AA38NUR9_9AGAR</name>
<comment type="caution">
    <text evidence="2">The sequence shown here is derived from an EMBL/GenBank/DDBJ whole genome shotgun (WGS) entry which is preliminary data.</text>
</comment>
<dbReference type="InterPro" id="IPR018306">
    <property type="entry name" value="Phage_T5_Orf172_DNA-bd"/>
</dbReference>
<evidence type="ECO:0000259" key="1">
    <source>
        <dbReference type="Pfam" id="PF10544"/>
    </source>
</evidence>
<sequence length="133" mass="15644">MARRSRRVLRYLYAKRQARSTSRADGPGYIYAFVDRRRRFKIGMTKNFAQRRVQWDKQCPSSTRRWLPPIAVKSRRRAEALAHLSLEFHCADRPKIRCGHCRKKHVEVFVFAGNGSVVWNDLVYPLLQKAARA</sequence>
<dbReference type="EMBL" id="MU807984">
    <property type="protein sequence ID" value="KAJ3830962.1"/>
    <property type="molecule type" value="Genomic_DNA"/>
</dbReference>
<protein>
    <recommendedName>
        <fullName evidence="1">Bacteriophage T5 Orf172 DNA-binding domain-containing protein</fullName>
    </recommendedName>
</protein>
<accession>A0AA38NUR9</accession>
<evidence type="ECO:0000313" key="2">
    <source>
        <dbReference type="EMBL" id="KAJ3830962.1"/>
    </source>
</evidence>
<dbReference type="Proteomes" id="UP001163846">
    <property type="component" value="Unassembled WGS sequence"/>
</dbReference>
<keyword evidence="3" id="KW-1185">Reference proteome</keyword>